<accession>A0A2A6FMQ8</accession>
<feature type="domain" description="Peptidase S33 tripeptidyl aminopeptidase-like C-terminal" evidence="4">
    <location>
        <begin position="415"/>
        <end position="516"/>
    </location>
</feature>
<dbReference type="Pfam" id="PF08386">
    <property type="entry name" value="Abhydrolase_4"/>
    <property type="match status" value="1"/>
</dbReference>
<dbReference type="GO" id="GO:0016787">
    <property type="term" value="F:hydrolase activity"/>
    <property type="evidence" value="ECO:0007669"/>
    <property type="project" value="UniProtKB-KW"/>
</dbReference>
<sequence length="516" mass="54625">MKVSRATFGVAVGIIVVTVFSGCVPWPFSALTDRAGVSETSTAAPSAAPVGPGLSPFYAQRVAWSACSDGFECATVTAPLNWQRPAQGAIELALIRKRATGAKLGSLLVNPGGPGASGYDIVRSSLDHVVRKPLQRQFDIVGFDPRGVGRSSSVSCVSDAKKDAYLFDLVAAPRGSDKWIADVRASTKNFGQACLAETGDLLTYIDTVSSARDLDLLRAVLGDAKLSYLGYSYGTYLGATYANLYPTNVGRLVLDGALDPSVSGEEVSKQQAIGFEKALTAYLTDCPSRRGCPFKDTVTDSLADIRKLLESVDASPITARDGRKLGANTLLIAIVYPLYSEEAWPYLDQLFESVKLGSADDAFMLADQYYSRNSNGTYSDNSAEAFQAINCLDYTYQSDVAVMRQSAADIEQAAPTIGKYMGYGDLSCIDWPVKSTQQKGPITAPGAAPILVIGTTGDPATPYQWAVSLAKQLSSGILLTYEGEGHTAYTSGNGCVAGLVESYFLTGTTPAAGTRC</sequence>
<dbReference type="InterPro" id="IPR051601">
    <property type="entry name" value="Serine_prot/Carboxylest_S33"/>
</dbReference>
<dbReference type="InterPro" id="IPR029058">
    <property type="entry name" value="AB_hydrolase_fold"/>
</dbReference>
<dbReference type="Gene3D" id="3.40.50.1820">
    <property type="entry name" value="alpha/beta hydrolase"/>
    <property type="match status" value="1"/>
</dbReference>
<dbReference type="PANTHER" id="PTHR43248">
    <property type="entry name" value="2-SUCCINYL-6-HYDROXY-2,4-CYCLOHEXADIENE-1-CARBOXYLATE SYNTHASE"/>
    <property type="match status" value="1"/>
</dbReference>
<evidence type="ECO:0000313" key="5">
    <source>
        <dbReference type="EMBL" id="PDQ34172.1"/>
    </source>
</evidence>
<dbReference type="AlphaFoldDB" id="A0A2A6FMQ8"/>
<dbReference type="InterPro" id="IPR013595">
    <property type="entry name" value="Pept_S33_TAP-like_C"/>
</dbReference>
<name>A0A2A6FMQ8_9MICO</name>
<protein>
    <submittedName>
        <fullName evidence="5">Peptidase</fullName>
    </submittedName>
</protein>
<keyword evidence="2" id="KW-0732">Signal</keyword>
<comment type="caution">
    <text evidence="5">The sequence shown here is derived from an EMBL/GenBank/DDBJ whole genome shotgun (WGS) entry which is preliminary data.</text>
</comment>
<dbReference type="PANTHER" id="PTHR43248:SF29">
    <property type="entry name" value="TRIPEPTIDYL AMINOPEPTIDASE"/>
    <property type="match status" value="1"/>
</dbReference>
<evidence type="ECO:0000259" key="4">
    <source>
        <dbReference type="Pfam" id="PF08386"/>
    </source>
</evidence>
<comment type="similarity">
    <text evidence="1">Belongs to the peptidase S33 family.</text>
</comment>
<dbReference type="Proteomes" id="UP000219994">
    <property type="component" value="Unassembled WGS sequence"/>
</dbReference>
<evidence type="ECO:0000256" key="1">
    <source>
        <dbReference type="ARBA" id="ARBA00010088"/>
    </source>
</evidence>
<evidence type="ECO:0000256" key="2">
    <source>
        <dbReference type="ARBA" id="ARBA00022729"/>
    </source>
</evidence>
<keyword evidence="3" id="KW-0378">Hydrolase</keyword>
<organism evidence="5 6">
    <name type="scientific">Candidatus Lumbricidiphila eiseniae</name>
    <dbReference type="NCBI Taxonomy" id="1969409"/>
    <lineage>
        <taxon>Bacteria</taxon>
        <taxon>Bacillati</taxon>
        <taxon>Actinomycetota</taxon>
        <taxon>Actinomycetes</taxon>
        <taxon>Micrococcales</taxon>
        <taxon>Microbacteriaceae</taxon>
        <taxon>Candidatus Lumbricidiphila</taxon>
    </lineage>
</organism>
<proteinExistence type="inferred from homology"/>
<evidence type="ECO:0000256" key="3">
    <source>
        <dbReference type="ARBA" id="ARBA00022801"/>
    </source>
</evidence>
<dbReference type="PROSITE" id="PS51257">
    <property type="entry name" value="PROKAR_LIPOPROTEIN"/>
    <property type="match status" value="1"/>
</dbReference>
<reference evidence="6" key="1">
    <citation type="submission" date="2017-03" db="EMBL/GenBank/DDBJ databases">
        <authorList>
            <person name="Lund M.B."/>
        </authorList>
    </citation>
    <scope>NUCLEOTIDE SEQUENCE [LARGE SCALE GENOMIC DNA]</scope>
</reference>
<dbReference type="EMBL" id="NAEP01000068">
    <property type="protein sequence ID" value="PDQ34172.1"/>
    <property type="molecule type" value="Genomic_DNA"/>
</dbReference>
<gene>
    <name evidence="5" type="ORF">B5766_12665</name>
</gene>
<dbReference type="SUPFAM" id="SSF53474">
    <property type="entry name" value="alpha/beta-Hydrolases"/>
    <property type="match status" value="1"/>
</dbReference>
<evidence type="ECO:0000313" key="6">
    <source>
        <dbReference type="Proteomes" id="UP000219994"/>
    </source>
</evidence>